<keyword evidence="4" id="KW-1185">Reference proteome</keyword>
<comment type="caution">
    <text evidence="3">The sequence shown here is derived from an EMBL/GenBank/DDBJ whole genome shotgun (WGS) entry which is preliminary data.</text>
</comment>
<evidence type="ECO:0008006" key="5">
    <source>
        <dbReference type="Google" id="ProtNLM"/>
    </source>
</evidence>
<dbReference type="EMBL" id="JAGHQL010000142">
    <property type="protein sequence ID" value="KAH0537525.1"/>
    <property type="molecule type" value="Genomic_DNA"/>
</dbReference>
<dbReference type="PANTHER" id="PTHR12526:SF630">
    <property type="entry name" value="GLYCOSYLTRANSFERASE"/>
    <property type="match status" value="1"/>
</dbReference>
<dbReference type="Pfam" id="PF13692">
    <property type="entry name" value="Glyco_trans_1_4"/>
    <property type="match status" value="1"/>
</dbReference>
<keyword evidence="2" id="KW-0812">Transmembrane</keyword>
<feature type="transmembrane region" description="Helical" evidence="2">
    <location>
        <begin position="1298"/>
        <end position="1317"/>
    </location>
</feature>
<sequence length="2807" mass="315578">MVSAAVARYFHSLESTAIRFIPQKCDAKKPKSFGVFLGEFANPPTTHQICLLSQWDVVVLDPLQVGVLDAISSPQCTSAYILGRLDVEAVVQPDHHSGDAAIIRSLGVVAHILMTSFKRPQDEQSRFTGVLLAGWQTHFPPVVCGELVKSMSSLGLDVYLEISPPTFLTGSYYRGINMDHLRGMVCRNGTILPGGEKRDFFQMADMQTAMRAAVAQSCLRSFVVMMWETVDDDVELSHAVAKRSFAWCHFYSAISWIGSRAALTDAKVATTEIMAEEPLGAFAWLKNDEVMKAHEIWRSNEKICQGPCGDRSIFDSLELFIPNLTSKLSVVPLSNEERTESPVARFEDFDWTSLVPHVNTNPLSFSRRGADYTGLGCFPLGFDCSPNDFTDLVQSQRRLRELGLLDPVAPDELRRIGEQLHALHNNTRSSLADSPDDLQVIEELAELLCQVTGNDEDNNRLRVYVGLDSGFRNASDVQFWGLYDFDSQLGTVDIYISKKVRDLPGTILHSFMSSRNCTRSQCFMAEIALAKQTGCLTETFELAPRLLQDIEMLSPEEILVFLQHLSLSKCEESSNILAMLRSCCEYQLMEVPSLAQLKALSTTAYIRGEISAEDLVASRLEWYRERGCQHPDPDAAISLFLEIEVSIMDALKRRQSQQLEQLTTVLRSVLRKNKIDSSLDLFALSVFCAIRKLAFEEVYMEVTDRNPLFGDQCDQAAAFAELFALGSRCESYFGVTPSVFGKMLSDKYRLYYNAHQPPPSADDSTVLATAYAAAQIDVDPDADPAELPWYSRFTFLSVFAIPALVDILLLTTTGRGLYLSAYMSQIEQQMATLALMISLILSGAIGSWISYGGSYYLVSMAFSAMNMFALTRFIAGMAFCLASGLLAFVLIGITKGFLAGLIFFLYLLGLTSYLSVLVVLATYQFPGFSFQSGRTVIVVCIPVLFVSPIVTLWIRHDVAVYLSVLYGFVTSLLLGSRRIISQWSTWHLKVPTVTDNDILNWYITTKASGDSGALAGMTDPAAMRLAQKTLLADVLKERSRLPWTKSMADGLVLQLAKGYTATMFLFDWYCKYSNTKMPLPYSSTWNIQSRVALDTLRRAQKGIKLHNGFVHWRRASGEVGCGVLYFVVALLDKWVELISGGKLVGLSAATNETFRMAVGFGLAYYLVGAVILDVRAQTLHEQANQITHQPITSVKFLQQAAINDARAKRKLYWSCLIKFFFIHVWGLSVTAAFIWSFDSSRDAMVMFLSYVGAYTGLLWYQYSRIFTGPRALKDLVIAVIIGLPVGLVMHHFQPLSAFNSVIALAIATWTAAILSLWTADIGIPRFSDDANAKTPPVFHSNGALGLYPELSQRALSELFGAFYALPAELRYRLDPRKYPGVEVMTILMCQSNACYSGLVLDAFPEAEQLVDRTAELWKNGKIVIDLVPARHPSQPEQAIRAVSRTMDDQLHVLVGVDLDFVGGRWAIDIHRNCKVIAEALIYAAAESKLGLSRSHSILAELLVTSYDNEEELSIPDGIKRQLERSSFERTTAIKCHDKELLRHLCFGRECDRDWDNLPRTVRSLLLKRCYGEPCYISDSQLRCISSTFCRGKSLDLETYVARCNLSAVLTILVGSFATALDTDRPRRGHQPQPPDSSYQKCMSISGAAGIRKNQLIDYVKLPIHWVYHVLGTCIKFFAISLIADPEFQRELDHVMSGKISIIRWPATLFLNAVWIYCSTLQRIMLPFFLFHGRESVSRLFSDMKGVKTVIGKHKVVVESLDGPSTAFVRTQSDGGSKLYQYSGRHDREPEGHQNLVAINTYTDKLVLCRREEYAYQSLVNEFSYEYHSGSSARDSRILKTSNPKLAIGRRCVQGKLEGQLVQYDNRGFITSGSAIKDGNLLHFKFWYRKNARFDDELLRAEYVFPHISVKVSWCAPPPRHPEKSDRWIPHSKVMEATFIQGADKYESKWEYDHKFHPAILTTLNGRKVATPPMIQFDWLDVLKKPKNCSFVDDNPLFSFSSVNMSFISRLLGFNTHRFRISTSRARSHLWKSWRDGIEFDGVIVRWLDETALRSDRVLKKYWSARDMGRLQAGEDYLNSHADTIMASVDIDREISSWTPLAFKMSDFYSFGQGGDAVINTRTRSSQLRDSDNELHVLATDTGTWPNEGGGVSACRRDMIDSLQTIKWHMVVEAANDFGLPKYQIEQNIQSLKVVPLWGLDFLTPTHGIFQNCLDSMVQEKSQNTRDADIANEFIPILTSLVRGARAVDLDRSRVEEVTKTLVDMNTYFESSRHWSAVWDSDIVKDAWRELWLTEDMSNVKPLSEWFDAERPTLSHLDQALELWYRYLFIFSIPVPEEIPDVFQASHHSVSASYGIVCKVKRQCTLQIWDHAISWRETNLYLSSALCFLPPFVRNSLLGLMRLTSVLVLNHADIVLPCADFFNPGWETEIGTCQGTLQHRRVFHRKIDPVVNGICDMERFKPIEEVKTKVPTVTMLSHVWYAKDIKTAILAADIIVNEWGFNDYHLDIYGDLERAPTYSTECQEIIASKSLRGNVALKGTANPVTVLEDTWLFMNSSVSEGLPLAIGEAALTGVPVICTDVGASLRVLTDPENSKCFSAIVAPNDVRSLARSQVNLLALLDEWSEFAGDGEPCPKLSSRPTREEVDRITKRMYEKSEQRRRLGMMSRSIVQKSFAGDRYLREHEQMLWIGKYRSERYRNERDCAETGTPTSNDSPYSTEAEKEAKKVPHQAIRTKFMHQRKSEGVDSRMGTHLLTADGFGYSRTSVLGMGASPYSSRTLTVATGSLTDIELGLESALDAQFRSAAYSP</sequence>
<dbReference type="Proteomes" id="UP000698800">
    <property type="component" value="Unassembled WGS sequence"/>
</dbReference>
<evidence type="ECO:0000256" key="1">
    <source>
        <dbReference type="SAM" id="MobiDB-lite"/>
    </source>
</evidence>
<protein>
    <recommendedName>
        <fullName evidence="5">Glycosyl transferase</fullName>
    </recommendedName>
</protein>
<reference evidence="3" key="1">
    <citation type="submission" date="2021-03" db="EMBL/GenBank/DDBJ databases">
        <title>Comparative genomics and phylogenomic investigation of the class Geoglossomycetes provide insights into ecological specialization and systematics.</title>
        <authorList>
            <person name="Melie T."/>
            <person name="Pirro S."/>
            <person name="Miller A.N."/>
            <person name="Quandt A."/>
        </authorList>
    </citation>
    <scope>NUCLEOTIDE SEQUENCE</scope>
    <source>
        <strain evidence="3">GBOQ0MN5Z8</strain>
    </source>
</reference>
<feature type="transmembrane region" description="Helical" evidence="2">
    <location>
        <begin position="789"/>
        <end position="810"/>
    </location>
</feature>
<evidence type="ECO:0000256" key="2">
    <source>
        <dbReference type="SAM" id="Phobius"/>
    </source>
</evidence>
<evidence type="ECO:0000313" key="4">
    <source>
        <dbReference type="Proteomes" id="UP000698800"/>
    </source>
</evidence>
<proteinExistence type="predicted"/>
<dbReference type="PANTHER" id="PTHR12526">
    <property type="entry name" value="GLYCOSYLTRANSFERASE"/>
    <property type="match status" value="1"/>
</dbReference>
<organism evidence="3 4">
    <name type="scientific">Glutinoglossum americanum</name>
    <dbReference type="NCBI Taxonomy" id="1670608"/>
    <lineage>
        <taxon>Eukaryota</taxon>
        <taxon>Fungi</taxon>
        <taxon>Dikarya</taxon>
        <taxon>Ascomycota</taxon>
        <taxon>Pezizomycotina</taxon>
        <taxon>Geoglossomycetes</taxon>
        <taxon>Geoglossales</taxon>
        <taxon>Geoglossaceae</taxon>
        <taxon>Glutinoglossum</taxon>
    </lineage>
</organism>
<gene>
    <name evidence="3" type="ORF">FGG08_005700</name>
</gene>
<feature type="transmembrane region" description="Helical" evidence="2">
    <location>
        <begin position="903"/>
        <end position="923"/>
    </location>
</feature>
<feature type="transmembrane region" description="Helical" evidence="2">
    <location>
        <begin position="1665"/>
        <end position="1683"/>
    </location>
</feature>
<dbReference type="Gene3D" id="3.40.50.2000">
    <property type="entry name" value="Glycogen Phosphorylase B"/>
    <property type="match status" value="1"/>
</dbReference>
<accession>A0A9P8HZV0</accession>
<dbReference type="OrthoDB" id="2582433at2759"/>
<name>A0A9P8HZV0_9PEZI</name>
<feature type="compositionally biased region" description="Polar residues" evidence="1">
    <location>
        <begin position="2706"/>
        <end position="2716"/>
    </location>
</feature>
<feature type="transmembrane region" description="Helical" evidence="2">
    <location>
        <begin position="1274"/>
        <end position="1292"/>
    </location>
</feature>
<feature type="transmembrane region" description="Helical" evidence="2">
    <location>
        <begin position="960"/>
        <end position="980"/>
    </location>
</feature>
<dbReference type="SUPFAM" id="SSF53756">
    <property type="entry name" value="UDP-Glycosyltransferase/glycogen phosphorylase"/>
    <property type="match status" value="1"/>
</dbReference>
<keyword evidence="2" id="KW-1133">Transmembrane helix</keyword>
<feature type="transmembrane region" description="Helical" evidence="2">
    <location>
        <begin position="831"/>
        <end position="849"/>
    </location>
</feature>
<feature type="transmembrane region" description="Helical" evidence="2">
    <location>
        <begin position="935"/>
        <end position="954"/>
    </location>
</feature>
<keyword evidence="2" id="KW-0472">Membrane</keyword>
<feature type="transmembrane region" description="Helical" evidence="2">
    <location>
        <begin position="878"/>
        <end position="897"/>
    </location>
</feature>
<feature type="region of interest" description="Disordered" evidence="1">
    <location>
        <begin position="2699"/>
        <end position="2728"/>
    </location>
</feature>
<feature type="transmembrane region" description="Helical" evidence="2">
    <location>
        <begin position="1243"/>
        <end position="1262"/>
    </location>
</feature>
<evidence type="ECO:0000313" key="3">
    <source>
        <dbReference type="EMBL" id="KAH0537525.1"/>
    </source>
</evidence>
<feature type="transmembrane region" description="Helical" evidence="2">
    <location>
        <begin position="1216"/>
        <end position="1237"/>
    </location>
</feature>